<evidence type="ECO:0008006" key="3">
    <source>
        <dbReference type="Google" id="ProtNLM"/>
    </source>
</evidence>
<organism evidence="1 2">
    <name type="scientific">Mucor lusitanicus CBS 277.49</name>
    <dbReference type="NCBI Taxonomy" id="747725"/>
    <lineage>
        <taxon>Eukaryota</taxon>
        <taxon>Fungi</taxon>
        <taxon>Fungi incertae sedis</taxon>
        <taxon>Mucoromycota</taxon>
        <taxon>Mucoromycotina</taxon>
        <taxon>Mucoromycetes</taxon>
        <taxon>Mucorales</taxon>
        <taxon>Mucorineae</taxon>
        <taxon>Mucoraceae</taxon>
        <taxon>Mucor</taxon>
    </lineage>
</organism>
<dbReference type="OrthoDB" id="5549748at2759"/>
<evidence type="ECO:0000313" key="2">
    <source>
        <dbReference type="Proteomes" id="UP000077051"/>
    </source>
</evidence>
<comment type="caution">
    <text evidence="1">The sequence shown here is derived from an EMBL/GenBank/DDBJ whole genome shotgun (WGS) entry which is preliminary data.</text>
</comment>
<keyword evidence="2" id="KW-1185">Reference proteome</keyword>
<dbReference type="Gene3D" id="1.20.1270.60">
    <property type="entry name" value="Arfaptin homology (AH) domain/BAR domain"/>
    <property type="match status" value="1"/>
</dbReference>
<feature type="non-terminal residue" evidence="1">
    <location>
        <position position="1"/>
    </location>
</feature>
<dbReference type="EMBL" id="AMYB01000004">
    <property type="protein sequence ID" value="OAD03147.1"/>
    <property type="molecule type" value="Genomic_DNA"/>
</dbReference>
<proteinExistence type="predicted"/>
<accession>A0A168L616</accession>
<protein>
    <recommendedName>
        <fullName evidence="3">BAR domain-containing protein</fullName>
    </recommendedName>
</protein>
<dbReference type="STRING" id="747725.A0A168L616"/>
<sequence>YAQEKFGTADEITELPQEYKDLEKRVDTIARVHQNFLKVAKTYNTPNYDYPVQIQESLIGFTNTVTNQIQQLRNKPDRAQTVEHPKTLSHAIGRVAIDGAMQVGHEEAFGVALDKLGDVSNKLGDARLAMDSEIVTKFNTPIQVTLKTAIEGANKARRNVQLKRLALDAAKTNYRESPTGKLDAARSQVEQAEDQFVGAVEEATHLMKTVLEDPEPLRDLADYAQIQLAYFKQAQELFSGLVPELEEIRVTQESMYRDGDE</sequence>
<dbReference type="VEuPathDB" id="FungiDB:MUCCIDRAFT_142616"/>
<dbReference type="InterPro" id="IPR027267">
    <property type="entry name" value="AH/BAR_dom_sf"/>
</dbReference>
<dbReference type="AlphaFoldDB" id="A0A168L616"/>
<reference evidence="1 2" key="1">
    <citation type="submission" date="2015-06" db="EMBL/GenBank/DDBJ databases">
        <title>Expansion of signal transduction pathways in fungi by whole-genome duplication.</title>
        <authorList>
            <consortium name="DOE Joint Genome Institute"/>
            <person name="Corrochano L.M."/>
            <person name="Kuo A."/>
            <person name="Marcet-Houben M."/>
            <person name="Polaino S."/>
            <person name="Salamov A."/>
            <person name="Villalobos J.M."/>
            <person name="Alvarez M.I."/>
            <person name="Avalos J."/>
            <person name="Benito E.P."/>
            <person name="Benoit I."/>
            <person name="Burger G."/>
            <person name="Camino L.P."/>
            <person name="Canovas D."/>
            <person name="Cerda-Olmedo E."/>
            <person name="Cheng J.-F."/>
            <person name="Dominguez A."/>
            <person name="Elias M."/>
            <person name="Eslava A.P."/>
            <person name="Glaser F."/>
            <person name="Grimwood J."/>
            <person name="Gutierrez G."/>
            <person name="Heitman J."/>
            <person name="Henrissat B."/>
            <person name="Iturriaga E.A."/>
            <person name="Lang B.F."/>
            <person name="Lavin J.L."/>
            <person name="Lee S."/>
            <person name="Li W."/>
            <person name="Lindquist E."/>
            <person name="Lopez-Garcia S."/>
            <person name="Luque E.M."/>
            <person name="Marcos A.T."/>
            <person name="Martin J."/>
            <person name="Mccluskey K."/>
            <person name="Medina H.R."/>
            <person name="Miralles-Duran A."/>
            <person name="Miyazaki A."/>
            <person name="Munoz-Torres E."/>
            <person name="Oguiza J.A."/>
            <person name="Ohm R."/>
            <person name="Olmedo M."/>
            <person name="Orejas M."/>
            <person name="Ortiz-Castellanos L."/>
            <person name="Pisabarro A.G."/>
            <person name="Rodriguez-Romero J."/>
            <person name="Ruiz-Herrera J."/>
            <person name="Ruiz-Vazquez R."/>
            <person name="Sanz C."/>
            <person name="Schackwitz W."/>
            <person name="Schmutz J."/>
            <person name="Shahriari M."/>
            <person name="Shelest E."/>
            <person name="Silva-Franco F."/>
            <person name="Soanes D."/>
            <person name="Syed K."/>
            <person name="Tagua V.G."/>
            <person name="Talbot N.J."/>
            <person name="Thon M."/>
            <person name="De Vries R.P."/>
            <person name="Wiebenga A."/>
            <person name="Yadav J.S."/>
            <person name="Braun E.L."/>
            <person name="Baker S."/>
            <person name="Garre V."/>
            <person name="Horwitz B."/>
            <person name="Torres-Martinez S."/>
            <person name="Idnurm A."/>
            <person name="Herrera-Estrella A."/>
            <person name="Gabaldon T."/>
            <person name="Grigoriev I.V."/>
        </authorList>
    </citation>
    <scope>NUCLEOTIDE SEQUENCE [LARGE SCALE GENOMIC DNA]</scope>
    <source>
        <strain evidence="1 2">CBS 277.49</strain>
    </source>
</reference>
<dbReference type="InterPro" id="IPR018859">
    <property type="entry name" value="BAR_dom-cont"/>
</dbReference>
<dbReference type="Pfam" id="PF10455">
    <property type="entry name" value="BAR_2"/>
    <property type="match status" value="1"/>
</dbReference>
<dbReference type="SUPFAM" id="SSF103657">
    <property type="entry name" value="BAR/IMD domain-like"/>
    <property type="match status" value="1"/>
</dbReference>
<name>A0A168L616_MUCCL</name>
<dbReference type="Proteomes" id="UP000077051">
    <property type="component" value="Unassembled WGS sequence"/>
</dbReference>
<gene>
    <name evidence="1" type="ORF">MUCCIDRAFT_142616</name>
</gene>
<evidence type="ECO:0000313" key="1">
    <source>
        <dbReference type="EMBL" id="OAD03147.1"/>
    </source>
</evidence>